<reference evidence="2" key="1">
    <citation type="submission" date="2020-03" db="EMBL/GenBank/DDBJ databases">
        <title>The deep terrestrial virosphere.</title>
        <authorList>
            <person name="Holmfeldt K."/>
            <person name="Nilsson E."/>
            <person name="Simone D."/>
            <person name="Lopez-Fernandez M."/>
            <person name="Wu X."/>
            <person name="de Brujin I."/>
            <person name="Lundin D."/>
            <person name="Andersson A."/>
            <person name="Bertilsson S."/>
            <person name="Dopson M."/>
        </authorList>
    </citation>
    <scope>NUCLEOTIDE SEQUENCE</scope>
    <source>
        <strain evidence="1">MM415A02853</strain>
        <strain evidence="2">MM415B05367</strain>
    </source>
</reference>
<dbReference type="AlphaFoldDB" id="A0A6M3LM91"/>
<organism evidence="2">
    <name type="scientific">viral metagenome</name>
    <dbReference type="NCBI Taxonomy" id="1070528"/>
    <lineage>
        <taxon>unclassified sequences</taxon>
        <taxon>metagenomes</taxon>
        <taxon>organismal metagenomes</taxon>
    </lineage>
</organism>
<dbReference type="EMBL" id="MT141932">
    <property type="protein sequence ID" value="QJA72191.1"/>
    <property type="molecule type" value="Genomic_DNA"/>
</dbReference>
<evidence type="ECO:0000313" key="2">
    <source>
        <dbReference type="EMBL" id="QJA95469.1"/>
    </source>
</evidence>
<name>A0A6M3LM91_9ZZZZ</name>
<sequence>MEENVKELDNRIREMSHIDSVTELTQLAQAIASNSLATFRGTLLTKALAITQSIVEFDIELNYPKEHQDG</sequence>
<evidence type="ECO:0000313" key="1">
    <source>
        <dbReference type="EMBL" id="QJA72191.1"/>
    </source>
</evidence>
<dbReference type="EMBL" id="MT143316">
    <property type="protein sequence ID" value="QJA95469.1"/>
    <property type="molecule type" value="Genomic_DNA"/>
</dbReference>
<protein>
    <submittedName>
        <fullName evidence="2">Uncharacterized protein</fullName>
    </submittedName>
</protein>
<gene>
    <name evidence="1" type="ORF">MM415A02853_0004</name>
    <name evidence="2" type="ORF">MM415B05367_0012</name>
</gene>
<accession>A0A6M3LM91</accession>
<proteinExistence type="predicted"/>